<proteinExistence type="predicted"/>
<name>A0A6A0A6E6_HAELA</name>
<reference evidence="1 2" key="1">
    <citation type="submission" date="2020-02" db="EMBL/GenBank/DDBJ databases">
        <title>Draft genome sequence of Haematococcus lacustris strain NIES-144.</title>
        <authorList>
            <person name="Morimoto D."/>
            <person name="Nakagawa S."/>
            <person name="Yoshida T."/>
            <person name="Sawayama S."/>
        </authorList>
    </citation>
    <scope>NUCLEOTIDE SEQUENCE [LARGE SCALE GENOMIC DNA]</scope>
    <source>
        <strain evidence="1 2">NIES-144</strain>
    </source>
</reference>
<evidence type="ECO:0000313" key="1">
    <source>
        <dbReference type="EMBL" id="GFH28106.1"/>
    </source>
</evidence>
<protein>
    <submittedName>
        <fullName evidence="1">Uncharacterized protein</fullName>
    </submittedName>
</protein>
<dbReference type="AlphaFoldDB" id="A0A6A0A6E6"/>
<gene>
    <name evidence="1" type="ORF">HaLaN_26540</name>
</gene>
<evidence type="ECO:0000313" key="2">
    <source>
        <dbReference type="Proteomes" id="UP000485058"/>
    </source>
</evidence>
<sequence>MGYRRAPVFIGGFFFYPAAALYYRDGAEQQFNNLTYVLTSNTSFAEFDALNSSLFNSTGVRGACFIWSD</sequence>
<dbReference type="EMBL" id="BLLF01003745">
    <property type="protein sequence ID" value="GFH28106.1"/>
    <property type="molecule type" value="Genomic_DNA"/>
</dbReference>
<dbReference type="Proteomes" id="UP000485058">
    <property type="component" value="Unassembled WGS sequence"/>
</dbReference>
<comment type="caution">
    <text evidence="1">The sequence shown here is derived from an EMBL/GenBank/DDBJ whole genome shotgun (WGS) entry which is preliminary data.</text>
</comment>
<feature type="non-terminal residue" evidence="1">
    <location>
        <position position="1"/>
    </location>
</feature>
<keyword evidence="2" id="KW-1185">Reference proteome</keyword>
<accession>A0A6A0A6E6</accession>
<organism evidence="1 2">
    <name type="scientific">Haematococcus lacustris</name>
    <name type="common">Green alga</name>
    <name type="synonym">Haematococcus pluvialis</name>
    <dbReference type="NCBI Taxonomy" id="44745"/>
    <lineage>
        <taxon>Eukaryota</taxon>
        <taxon>Viridiplantae</taxon>
        <taxon>Chlorophyta</taxon>
        <taxon>core chlorophytes</taxon>
        <taxon>Chlorophyceae</taxon>
        <taxon>CS clade</taxon>
        <taxon>Chlamydomonadales</taxon>
        <taxon>Haematococcaceae</taxon>
        <taxon>Haematococcus</taxon>
    </lineage>
</organism>